<dbReference type="InterPro" id="IPR036316">
    <property type="entry name" value="Pili_assmbl_chap_C_dom_sf"/>
</dbReference>
<sequence length="227" mass="25059">MAIACGPAQAGIVLNNTRVVFDGSKQEVSVTVSNPTAQHYAVQAWINTEADDDTQATPFMATPPLFRLDSRQEQSVRILDVGARLPGDRESLFYFNVQEIPASRDSDDNVLKVALRTRIKMFYRPPGLPGTVLQAGEQLQWSLQRENGRRTLQVDNPTPYHVSFIGIKVADAKREHEIAAPLMVAPRSVRHYPLNEPSWLPDSVVFSTINDHGGYSEPVRVPVAGGA</sequence>
<keyword evidence="11" id="KW-1185">Reference proteome</keyword>
<dbReference type="HOGENOM" id="CLU_070768_2_2_6"/>
<evidence type="ECO:0000256" key="5">
    <source>
        <dbReference type="ARBA" id="ARBA00022764"/>
    </source>
</evidence>
<dbReference type="Proteomes" id="UP000029499">
    <property type="component" value="Chromosome"/>
</dbReference>
<evidence type="ECO:0000313" key="10">
    <source>
        <dbReference type="EMBL" id="AIS16616.1"/>
    </source>
</evidence>
<dbReference type="PROSITE" id="PS00635">
    <property type="entry name" value="PILI_CHAPERONE"/>
    <property type="match status" value="1"/>
</dbReference>
<dbReference type="InterPro" id="IPR008962">
    <property type="entry name" value="PapD-like_sf"/>
</dbReference>
<feature type="domain" description="Pili assembly chaperone C-terminal" evidence="9">
    <location>
        <begin position="154"/>
        <end position="216"/>
    </location>
</feature>
<name>A0A089ZPX0_9PSED</name>
<dbReference type="Pfam" id="PF02753">
    <property type="entry name" value="PapD_C"/>
    <property type="match status" value="1"/>
</dbReference>
<dbReference type="PANTHER" id="PTHR30251:SF6">
    <property type="entry name" value="FIMBRIAL CHAPERONE YFCS-RELATED"/>
    <property type="match status" value="1"/>
</dbReference>
<dbReference type="InterPro" id="IPR050643">
    <property type="entry name" value="Periplasmic_pilus_chap"/>
</dbReference>
<protein>
    <submittedName>
        <fullName evidence="10">Pilus assembly protein</fullName>
    </submittedName>
</protein>
<dbReference type="GO" id="GO:0030288">
    <property type="term" value="C:outer membrane-bounded periplasmic space"/>
    <property type="evidence" value="ECO:0007669"/>
    <property type="project" value="InterPro"/>
</dbReference>
<evidence type="ECO:0000256" key="6">
    <source>
        <dbReference type="ARBA" id="ARBA00023186"/>
    </source>
</evidence>
<dbReference type="eggNOG" id="COG3121">
    <property type="taxonomic scope" value="Bacteria"/>
</dbReference>
<gene>
    <name evidence="10" type="ORF">LT40_04015</name>
</gene>
<evidence type="ECO:0000259" key="9">
    <source>
        <dbReference type="Pfam" id="PF02753"/>
    </source>
</evidence>
<comment type="similarity">
    <text evidence="2 7">Belongs to the periplasmic pilus chaperone family.</text>
</comment>
<evidence type="ECO:0000256" key="7">
    <source>
        <dbReference type="RuleBase" id="RU003918"/>
    </source>
</evidence>
<evidence type="ECO:0000256" key="4">
    <source>
        <dbReference type="ARBA" id="ARBA00022729"/>
    </source>
</evidence>
<evidence type="ECO:0000256" key="1">
    <source>
        <dbReference type="ARBA" id="ARBA00004418"/>
    </source>
</evidence>
<dbReference type="AlphaFoldDB" id="A0A089ZPX0"/>
<keyword evidence="6 7" id="KW-0143">Chaperone</keyword>
<dbReference type="Gene3D" id="2.60.40.10">
    <property type="entry name" value="Immunoglobulins"/>
    <property type="match status" value="2"/>
</dbReference>
<dbReference type="FunFam" id="2.60.40.10:FF:000458">
    <property type="entry name" value="Molecular chaperone FimC"/>
    <property type="match status" value="1"/>
</dbReference>
<comment type="subcellular location">
    <subcellularLocation>
        <location evidence="1 7">Periplasm</location>
    </subcellularLocation>
</comment>
<dbReference type="Pfam" id="PF00345">
    <property type="entry name" value="PapD_N"/>
    <property type="match status" value="1"/>
</dbReference>
<keyword evidence="3" id="KW-1029">Fimbrium biogenesis</keyword>
<evidence type="ECO:0000259" key="8">
    <source>
        <dbReference type="Pfam" id="PF00345"/>
    </source>
</evidence>
<accession>A0A089ZPX0</accession>
<dbReference type="InterPro" id="IPR016148">
    <property type="entry name" value="Pili_assmbl_chaperone_C"/>
</dbReference>
<dbReference type="PANTHER" id="PTHR30251">
    <property type="entry name" value="PILUS ASSEMBLY CHAPERONE"/>
    <property type="match status" value="1"/>
</dbReference>
<dbReference type="InterPro" id="IPR016147">
    <property type="entry name" value="Pili_assmbl_chaperone_N"/>
</dbReference>
<dbReference type="EMBL" id="CP009533">
    <property type="protein sequence ID" value="AIS16616.1"/>
    <property type="molecule type" value="Genomic_DNA"/>
</dbReference>
<reference evidence="10 11" key="1">
    <citation type="journal article" date="2015" name="J. Biotechnol.">
        <title>Complete genome sequence of Pseudomonas rhizosphaerae IH5T (=DSM 16299T), a phosphate-solubilizing rhizobacterium for bacterial biofertilizer.</title>
        <authorList>
            <person name="Kwak Y."/>
            <person name="Jung B.K."/>
            <person name="Shin J.H."/>
        </authorList>
    </citation>
    <scope>NUCLEOTIDE SEQUENCE [LARGE SCALE GENOMIC DNA]</scope>
    <source>
        <strain evidence="10">DSM 16299</strain>
    </source>
</reference>
<keyword evidence="5" id="KW-0574">Periplasm</keyword>
<organism evidence="10 11">
    <name type="scientific">Pseudomonas rhizosphaerae</name>
    <dbReference type="NCBI Taxonomy" id="216142"/>
    <lineage>
        <taxon>Bacteria</taxon>
        <taxon>Pseudomonadati</taxon>
        <taxon>Pseudomonadota</taxon>
        <taxon>Gammaproteobacteria</taxon>
        <taxon>Pseudomonadales</taxon>
        <taxon>Pseudomonadaceae</taxon>
        <taxon>Pseudomonas</taxon>
    </lineage>
</organism>
<dbReference type="SUPFAM" id="SSF49354">
    <property type="entry name" value="PapD-like"/>
    <property type="match status" value="1"/>
</dbReference>
<dbReference type="PRINTS" id="PR00969">
    <property type="entry name" value="CHAPERONPILI"/>
</dbReference>
<dbReference type="InterPro" id="IPR001829">
    <property type="entry name" value="Pili_assmbl_chaperone_bac"/>
</dbReference>
<dbReference type="InterPro" id="IPR018046">
    <property type="entry name" value="Pili_assmbl_chaperone_CS"/>
</dbReference>
<dbReference type="SUPFAM" id="SSF49584">
    <property type="entry name" value="Periplasmic chaperone C-domain"/>
    <property type="match status" value="1"/>
</dbReference>
<dbReference type="STRING" id="216142.LT40_04015"/>
<keyword evidence="4" id="KW-0732">Signal</keyword>
<evidence type="ECO:0000256" key="3">
    <source>
        <dbReference type="ARBA" id="ARBA00022558"/>
    </source>
</evidence>
<proteinExistence type="inferred from homology"/>
<dbReference type="GO" id="GO:0071555">
    <property type="term" value="P:cell wall organization"/>
    <property type="evidence" value="ECO:0007669"/>
    <property type="project" value="InterPro"/>
</dbReference>
<dbReference type="KEGG" id="prh:LT40_04015"/>
<evidence type="ECO:0000256" key="2">
    <source>
        <dbReference type="ARBA" id="ARBA00007399"/>
    </source>
</evidence>
<dbReference type="InterPro" id="IPR013783">
    <property type="entry name" value="Ig-like_fold"/>
</dbReference>
<feature type="domain" description="Pili assembly chaperone N-terminal" evidence="8">
    <location>
        <begin position="11"/>
        <end position="128"/>
    </location>
</feature>
<evidence type="ECO:0000313" key="11">
    <source>
        <dbReference type="Proteomes" id="UP000029499"/>
    </source>
</evidence>